<dbReference type="PRINTS" id="PR00080">
    <property type="entry name" value="SDRFAMILY"/>
</dbReference>
<dbReference type="CDD" id="cd05374">
    <property type="entry name" value="17beta-HSD-like_SDR_c"/>
    <property type="match status" value="1"/>
</dbReference>
<evidence type="ECO:0000256" key="1">
    <source>
        <dbReference type="ARBA" id="ARBA00006484"/>
    </source>
</evidence>
<dbReference type="SUPFAM" id="SSF51735">
    <property type="entry name" value="NAD(P)-binding Rossmann-fold domains"/>
    <property type="match status" value="1"/>
</dbReference>
<name>H1KCV5_METEX</name>
<dbReference type="EMBL" id="AGJK01000006">
    <property type="protein sequence ID" value="EHP94642.1"/>
    <property type="molecule type" value="Genomic_DNA"/>
</dbReference>
<gene>
    <name evidence="4" type="ORF">MetexDRAFT_0467</name>
</gene>
<dbReference type="PRINTS" id="PR00081">
    <property type="entry name" value="GDHRDH"/>
</dbReference>
<sequence>MMPTLAQNKFNEWQYKMSSKVWFITGAGRGLGLDIAKAAVAAGHKVVATGRDTQKVTEAVGQSENLLVVKLDVTSAGDAAAAAQATLDRFGCIDVVVNNAASFYAGYFEELTREQMLAQLYTSLVGPMTVTRAFLPAMRQQRSGRVISISSSAGLMGFEFCTAYSASKFGLDGWMEALQAEVGPFGIETMIVNPGFFRTELLTEKSTNYATACVADYEERRTAQVAFWQSQNGKQGGDPVKLAHALVTLTGQDELPRRFIAGADAIDVAEQKIALLQQQIEAHRALSISLAID</sequence>
<dbReference type="InterPro" id="IPR002347">
    <property type="entry name" value="SDR_fam"/>
</dbReference>
<keyword evidence="2" id="KW-0560">Oxidoreductase</keyword>
<dbReference type="PANTHER" id="PTHR43976">
    <property type="entry name" value="SHORT CHAIN DEHYDROGENASE"/>
    <property type="match status" value="1"/>
</dbReference>
<evidence type="ECO:0000313" key="5">
    <source>
        <dbReference type="Proteomes" id="UP000004382"/>
    </source>
</evidence>
<dbReference type="GO" id="GO:0016491">
    <property type="term" value="F:oxidoreductase activity"/>
    <property type="evidence" value="ECO:0007669"/>
    <property type="project" value="UniProtKB-KW"/>
</dbReference>
<dbReference type="Proteomes" id="UP000004382">
    <property type="component" value="Unassembled WGS sequence"/>
</dbReference>
<protein>
    <submittedName>
        <fullName evidence="4">Short-chain dehydrogenase/reductase SDR</fullName>
    </submittedName>
</protein>
<dbReference type="InterPro" id="IPR036291">
    <property type="entry name" value="NAD(P)-bd_dom_sf"/>
</dbReference>
<accession>H1KCV5</accession>
<evidence type="ECO:0000256" key="3">
    <source>
        <dbReference type="RuleBase" id="RU000363"/>
    </source>
</evidence>
<evidence type="ECO:0000313" key="4">
    <source>
        <dbReference type="EMBL" id="EHP94642.1"/>
    </source>
</evidence>
<dbReference type="InterPro" id="IPR051911">
    <property type="entry name" value="SDR_oxidoreductase"/>
</dbReference>
<dbReference type="InterPro" id="IPR020904">
    <property type="entry name" value="Sc_DH/Rdtase_CS"/>
</dbReference>
<dbReference type="Pfam" id="PF00106">
    <property type="entry name" value="adh_short"/>
    <property type="match status" value="1"/>
</dbReference>
<evidence type="ECO:0000256" key="2">
    <source>
        <dbReference type="ARBA" id="ARBA00023002"/>
    </source>
</evidence>
<dbReference type="PATRIC" id="fig|882800.3.peg.448"/>
<dbReference type="PROSITE" id="PS00061">
    <property type="entry name" value="ADH_SHORT"/>
    <property type="match status" value="1"/>
</dbReference>
<comment type="similarity">
    <text evidence="1 3">Belongs to the short-chain dehydrogenases/reductases (SDR) family.</text>
</comment>
<comment type="caution">
    <text evidence="4">The sequence shown here is derived from an EMBL/GenBank/DDBJ whole genome shotgun (WGS) entry which is preliminary data.</text>
</comment>
<proteinExistence type="inferred from homology"/>
<dbReference type="PANTHER" id="PTHR43976:SF16">
    <property type="entry name" value="SHORT-CHAIN DEHYDROGENASE_REDUCTASE FAMILY PROTEIN"/>
    <property type="match status" value="1"/>
</dbReference>
<reference evidence="4 5" key="1">
    <citation type="submission" date="2011-09" db="EMBL/GenBank/DDBJ databases">
        <title>The draft genome of Methylobacterium extorquens DSM 13060.</title>
        <authorList>
            <consortium name="US DOE Joint Genome Institute (JGI-PGF)"/>
            <person name="Lucas S."/>
            <person name="Han J."/>
            <person name="Lapidus A."/>
            <person name="Cheng J.-F."/>
            <person name="Goodwin L."/>
            <person name="Pitluck S."/>
            <person name="Peters L."/>
            <person name="Land M.L."/>
            <person name="Hauser L."/>
            <person name="Koskimaki J."/>
            <person name="Halonen O."/>
            <person name="Pirttila A."/>
            <person name="Frank C."/>
            <person name="Woyke T.J."/>
        </authorList>
    </citation>
    <scope>NUCLEOTIDE SEQUENCE [LARGE SCALE GENOMIC DNA]</scope>
    <source>
        <strain evidence="4 5">DSM 13060</strain>
    </source>
</reference>
<dbReference type="Gene3D" id="3.40.50.720">
    <property type="entry name" value="NAD(P)-binding Rossmann-like Domain"/>
    <property type="match status" value="1"/>
</dbReference>
<dbReference type="RefSeq" id="WP_003596726.1">
    <property type="nucleotide sequence ID" value="NZ_AGJK01000006.1"/>
</dbReference>
<organism evidence="4 5">
    <name type="scientific">Methylorubrum extorquens DSM 13060</name>
    <dbReference type="NCBI Taxonomy" id="882800"/>
    <lineage>
        <taxon>Bacteria</taxon>
        <taxon>Pseudomonadati</taxon>
        <taxon>Pseudomonadota</taxon>
        <taxon>Alphaproteobacteria</taxon>
        <taxon>Hyphomicrobiales</taxon>
        <taxon>Methylobacteriaceae</taxon>
        <taxon>Methylorubrum</taxon>
    </lineage>
</organism>
<dbReference type="AlphaFoldDB" id="H1KCV5"/>